<dbReference type="SUPFAM" id="SSF54523">
    <property type="entry name" value="Pili subunits"/>
    <property type="match status" value="1"/>
</dbReference>
<dbReference type="PROSITE" id="PS00409">
    <property type="entry name" value="PROKAR_NTER_METHYL"/>
    <property type="match status" value="1"/>
</dbReference>
<accession>A0A1G2Q2S3</accession>
<evidence type="ECO:0000256" key="1">
    <source>
        <dbReference type="SAM" id="Phobius"/>
    </source>
</evidence>
<name>A0A1G2Q2S3_9BACT</name>
<organism evidence="2 3">
    <name type="scientific">Candidatus Veblenbacteria bacterium RIFOXYC1_FULL_42_9</name>
    <dbReference type="NCBI Taxonomy" id="1802427"/>
    <lineage>
        <taxon>Bacteria</taxon>
        <taxon>Candidatus Vebleniibacteriota</taxon>
    </lineage>
</organism>
<dbReference type="InterPro" id="IPR012902">
    <property type="entry name" value="N_methyl_site"/>
</dbReference>
<gene>
    <name evidence="2" type="ORF">A2429_02780</name>
</gene>
<dbReference type="Proteomes" id="UP000178199">
    <property type="component" value="Unassembled WGS sequence"/>
</dbReference>
<dbReference type="InterPro" id="IPR045584">
    <property type="entry name" value="Pilin-like"/>
</dbReference>
<keyword evidence="1" id="KW-0472">Membrane</keyword>
<protein>
    <recommendedName>
        <fullName evidence="4">Prepilin-type N-terminal cleavage/methylation domain-containing protein</fullName>
    </recommendedName>
</protein>
<proteinExistence type="predicted"/>
<dbReference type="AlphaFoldDB" id="A0A1G2Q2S3"/>
<dbReference type="Pfam" id="PF07963">
    <property type="entry name" value="N_methyl"/>
    <property type="match status" value="1"/>
</dbReference>
<keyword evidence="1" id="KW-0812">Transmembrane</keyword>
<reference evidence="2 3" key="1">
    <citation type="journal article" date="2016" name="Nat. Commun.">
        <title>Thousands of microbial genomes shed light on interconnected biogeochemical processes in an aquifer system.</title>
        <authorList>
            <person name="Anantharaman K."/>
            <person name="Brown C.T."/>
            <person name="Hug L.A."/>
            <person name="Sharon I."/>
            <person name="Castelle C.J."/>
            <person name="Probst A.J."/>
            <person name="Thomas B.C."/>
            <person name="Singh A."/>
            <person name="Wilkins M.J."/>
            <person name="Karaoz U."/>
            <person name="Brodie E.L."/>
            <person name="Williams K.H."/>
            <person name="Hubbard S.S."/>
            <person name="Banfield J.F."/>
        </authorList>
    </citation>
    <scope>NUCLEOTIDE SEQUENCE [LARGE SCALE GENOMIC DNA]</scope>
</reference>
<sequence length="234" mass="26349">MKNFSLFLPVMNQFFCRSLLNKRSGFTLVEMLVSVSIIMILSVVMIINFNAGKHKDDLRNSAYYIASIFHQAQDYTLGGKTYDFGGEIKYSEGGYGIFVSTQDDAITLFADTNPDGYFAFGDDQWYDEPDQNNFDGFTYYTSFHNVELDNNLNHVIYYEGQNLRDTNDASFSYVFVPPFGDRRINNNTGLKNFGLIEFVVCSPYLSDEGIIISSNAASGQIIVSDIIPIANACQ</sequence>
<comment type="caution">
    <text evidence="2">The sequence shown here is derived from an EMBL/GenBank/DDBJ whole genome shotgun (WGS) entry which is preliminary data.</text>
</comment>
<feature type="transmembrane region" description="Helical" evidence="1">
    <location>
        <begin position="26"/>
        <end position="49"/>
    </location>
</feature>
<evidence type="ECO:0000313" key="2">
    <source>
        <dbReference type="EMBL" id="OHA54867.1"/>
    </source>
</evidence>
<evidence type="ECO:0008006" key="4">
    <source>
        <dbReference type="Google" id="ProtNLM"/>
    </source>
</evidence>
<dbReference type="Gene3D" id="3.30.700.10">
    <property type="entry name" value="Glycoprotein, Type 4 Pilin"/>
    <property type="match status" value="1"/>
</dbReference>
<keyword evidence="1" id="KW-1133">Transmembrane helix</keyword>
<dbReference type="EMBL" id="MHTD01000053">
    <property type="protein sequence ID" value="OHA54867.1"/>
    <property type="molecule type" value="Genomic_DNA"/>
</dbReference>
<evidence type="ECO:0000313" key="3">
    <source>
        <dbReference type="Proteomes" id="UP000178199"/>
    </source>
</evidence>